<comment type="caution">
    <text evidence="2">The sequence shown here is derived from an EMBL/GenBank/DDBJ whole genome shotgun (WGS) entry which is preliminary data.</text>
</comment>
<evidence type="ECO:0000313" key="3">
    <source>
        <dbReference type="Proteomes" id="UP001549921"/>
    </source>
</evidence>
<proteinExistence type="predicted"/>
<dbReference type="Proteomes" id="UP001549921">
    <property type="component" value="Unassembled WGS sequence"/>
</dbReference>
<sequence length="217" mass="24337">MPSKTRQHHDSDRNEPEDETSGEDCDDFGPAEADHAAAGNDRTASGATPTTTTSRNDVIGITEDQLARLIITNVIRGLPTPPTHAGRQTETPTPPLRRNYPQRRECAAVSDEHALRGLPMLLTGDAAIWWQGVRTTIFAEEQTDERSDSFISRVRANLSRLPYKLHEQVQVDIVYGLLNHKIRKRVPYGSVKSIDWLLEQARFVEDTLVSNDDHLFS</sequence>
<feature type="compositionally biased region" description="Acidic residues" evidence="1">
    <location>
        <begin position="15"/>
        <end position="29"/>
    </location>
</feature>
<evidence type="ECO:0000256" key="1">
    <source>
        <dbReference type="SAM" id="MobiDB-lite"/>
    </source>
</evidence>
<feature type="compositionally biased region" description="Low complexity" evidence="1">
    <location>
        <begin position="43"/>
        <end position="54"/>
    </location>
</feature>
<gene>
    <name evidence="2" type="ORF">ABMA28_010667</name>
</gene>
<dbReference type="AlphaFoldDB" id="A0ABD0S934"/>
<dbReference type="EMBL" id="JBEDNZ010000026">
    <property type="protein sequence ID" value="KAL0810547.1"/>
    <property type="molecule type" value="Genomic_DNA"/>
</dbReference>
<name>A0ABD0S934_LOXSC</name>
<protein>
    <submittedName>
        <fullName evidence="2">Uncharacterized protein</fullName>
    </submittedName>
</protein>
<feature type="region of interest" description="Disordered" evidence="1">
    <location>
        <begin position="77"/>
        <end position="99"/>
    </location>
</feature>
<organism evidence="2 3">
    <name type="scientific">Loxostege sticticalis</name>
    <name type="common">Beet webworm moth</name>
    <dbReference type="NCBI Taxonomy" id="481309"/>
    <lineage>
        <taxon>Eukaryota</taxon>
        <taxon>Metazoa</taxon>
        <taxon>Ecdysozoa</taxon>
        <taxon>Arthropoda</taxon>
        <taxon>Hexapoda</taxon>
        <taxon>Insecta</taxon>
        <taxon>Pterygota</taxon>
        <taxon>Neoptera</taxon>
        <taxon>Endopterygota</taxon>
        <taxon>Lepidoptera</taxon>
        <taxon>Glossata</taxon>
        <taxon>Ditrysia</taxon>
        <taxon>Pyraloidea</taxon>
        <taxon>Crambidae</taxon>
        <taxon>Pyraustinae</taxon>
        <taxon>Loxostege</taxon>
    </lineage>
</organism>
<evidence type="ECO:0000313" key="2">
    <source>
        <dbReference type="EMBL" id="KAL0810547.1"/>
    </source>
</evidence>
<feature type="region of interest" description="Disordered" evidence="1">
    <location>
        <begin position="1"/>
        <end position="59"/>
    </location>
</feature>
<reference evidence="2 3" key="1">
    <citation type="submission" date="2024-06" db="EMBL/GenBank/DDBJ databases">
        <title>A chromosome-level genome assembly of beet webworm, Loxostege sticticalis.</title>
        <authorList>
            <person name="Zhang Y."/>
        </authorList>
    </citation>
    <scope>NUCLEOTIDE SEQUENCE [LARGE SCALE GENOMIC DNA]</scope>
    <source>
        <strain evidence="2">AQ028</strain>
        <tissue evidence="2">Male pupae</tissue>
    </source>
</reference>
<accession>A0ABD0S934</accession>